<evidence type="ECO:0000256" key="9">
    <source>
        <dbReference type="PIRNR" id="PIRNR003128"/>
    </source>
</evidence>
<dbReference type="InterPro" id="IPR004604">
    <property type="entry name" value="DNA_recomb/repair_RecN"/>
</dbReference>
<dbReference type="AlphaFoldDB" id="A0A368DQ74"/>
<evidence type="ECO:0000256" key="3">
    <source>
        <dbReference type="ARBA" id="ARBA00021315"/>
    </source>
</evidence>
<name>A0A368DQ74_9PROT</name>
<dbReference type="GO" id="GO:0016887">
    <property type="term" value="F:ATP hydrolysis activity"/>
    <property type="evidence" value="ECO:0007669"/>
    <property type="project" value="InterPro"/>
</dbReference>
<evidence type="ECO:0000256" key="2">
    <source>
        <dbReference type="ARBA" id="ARBA00009441"/>
    </source>
</evidence>
<comment type="similarity">
    <text evidence="2 9">Belongs to the RecN family.</text>
</comment>
<dbReference type="GO" id="GO:0006310">
    <property type="term" value="P:DNA recombination"/>
    <property type="evidence" value="ECO:0007669"/>
    <property type="project" value="InterPro"/>
</dbReference>
<feature type="coiled-coil region" evidence="10">
    <location>
        <begin position="326"/>
        <end position="360"/>
    </location>
</feature>
<dbReference type="InterPro" id="IPR038729">
    <property type="entry name" value="Rad50/SbcC_AAA"/>
</dbReference>
<dbReference type="PANTHER" id="PTHR11059:SF0">
    <property type="entry name" value="DNA REPAIR PROTEIN RECN"/>
    <property type="match status" value="1"/>
</dbReference>
<dbReference type="Proteomes" id="UP000253570">
    <property type="component" value="Unassembled WGS sequence"/>
</dbReference>
<evidence type="ECO:0000256" key="5">
    <source>
        <dbReference type="ARBA" id="ARBA00022763"/>
    </source>
</evidence>
<dbReference type="EMBL" id="QOQD01000007">
    <property type="protein sequence ID" value="RCL73365.1"/>
    <property type="molecule type" value="Genomic_DNA"/>
</dbReference>
<gene>
    <name evidence="13" type="ORF">DBW71_03700</name>
</gene>
<comment type="caution">
    <text evidence="13">The sequence shown here is derived from an EMBL/GenBank/DDBJ whole genome shotgun (WGS) entry which is preliminary data.</text>
</comment>
<evidence type="ECO:0000313" key="13">
    <source>
        <dbReference type="EMBL" id="RCL73365.1"/>
    </source>
</evidence>
<evidence type="ECO:0000256" key="6">
    <source>
        <dbReference type="ARBA" id="ARBA00022840"/>
    </source>
</evidence>
<keyword evidence="6" id="KW-0067">ATP-binding</keyword>
<organism evidence="13 14">
    <name type="scientific">PS1 clade bacterium</name>
    <dbReference type="NCBI Taxonomy" id="2175152"/>
    <lineage>
        <taxon>Bacteria</taxon>
        <taxon>Pseudomonadati</taxon>
        <taxon>Pseudomonadota</taxon>
        <taxon>Alphaproteobacteria</taxon>
        <taxon>PS1 clade</taxon>
    </lineage>
</organism>
<evidence type="ECO:0000256" key="7">
    <source>
        <dbReference type="ARBA" id="ARBA00023204"/>
    </source>
</evidence>
<dbReference type="CDD" id="cd03241">
    <property type="entry name" value="ABC_RecN"/>
    <property type="match status" value="1"/>
</dbReference>
<keyword evidence="10" id="KW-0175">Coiled coil</keyword>
<dbReference type="SUPFAM" id="SSF52540">
    <property type="entry name" value="P-loop containing nucleoside triphosphate hydrolases"/>
    <property type="match status" value="1"/>
</dbReference>
<evidence type="ECO:0000256" key="8">
    <source>
        <dbReference type="ARBA" id="ARBA00033408"/>
    </source>
</evidence>
<protein>
    <recommendedName>
        <fullName evidence="3 9">DNA repair protein RecN</fullName>
    </recommendedName>
    <alternativeName>
        <fullName evidence="8 9">Recombination protein N</fullName>
    </alternativeName>
</protein>
<dbReference type="Pfam" id="PF13476">
    <property type="entry name" value="AAA_23"/>
    <property type="match status" value="1"/>
</dbReference>
<dbReference type="GO" id="GO:0043590">
    <property type="term" value="C:bacterial nucleoid"/>
    <property type="evidence" value="ECO:0007669"/>
    <property type="project" value="TreeGrafter"/>
</dbReference>
<dbReference type="Gene3D" id="3.40.50.300">
    <property type="entry name" value="P-loop containing nucleotide triphosphate hydrolases"/>
    <property type="match status" value="2"/>
</dbReference>
<sequence>MILSLSINNVVFIDNLEIDFREGLIVFTGETGAGKSIILESISLALGAKSNPSLVKNDCESSIITLVVKNTPFIEQACKDLLILDNNEIYIKRIQFKDGRTKSYINDHLVSLSIIKSISSKIIEFHGQDQDSTFMDKSRHIDIIDSIGSYQPELITIAGLSLKMSKLRDMISEKHQKLSEISNQRSYLEEICNEIEELDLDSNEEKILLEKRKLAMEKSKVSESLANIKSIIHQDSGIQDLTTKIYGEISKIISIKNEMINELNEDLSQIDSILKNVSSTIEAIQQEVESENNDIDIIEQRLFSIKSLSRKYNLLSENLHDYYLQIKKQLNLLNSDYNEINKLEENYADLLKEYQALSGELSQKRRVAANEFDQAVLQELIDLKFPTISFKSFIEKSKIGTRPGPKGDDIVTIKISTSEDSSPDLIGNIASGGELSRIILAIKSVMSKRHQVKTLIFDEIDSGVSGATATAIGKKLSLISQELQIFSVTHSPQVAAIAHHHYLIEKKQKNGDSESGIIISELDSNQRTEEIARMLSGESITDQAREAAKSLQNNDE</sequence>
<dbReference type="GO" id="GO:0005524">
    <property type="term" value="F:ATP binding"/>
    <property type="evidence" value="ECO:0007669"/>
    <property type="project" value="UniProtKB-KW"/>
</dbReference>
<evidence type="ECO:0000313" key="14">
    <source>
        <dbReference type="Proteomes" id="UP000253570"/>
    </source>
</evidence>
<evidence type="ECO:0000256" key="4">
    <source>
        <dbReference type="ARBA" id="ARBA00022741"/>
    </source>
</evidence>
<evidence type="ECO:0000259" key="12">
    <source>
        <dbReference type="Pfam" id="PF13476"/>
    </source>
</evidence>
<evidence type="ECO:0000256" key="11">
    <source>
        <dbReference type="SAM" id="MobiDB-lite"/>
    </source>
</evidence>
<dbReference type="PIRSF" id="PIRSF003128">
    <property type="entry name" value="RecN"/>
    <property type="match status" value="1"/>
</dbReference>
<feature type="region of interest" description="Disordered" evidence="11">
    <location>
        <begin position="535"/>
        <end position="556"/>
    </location>
</feature>
<evidence type="ECO:0000256" key="1">
    <source>
        <dbReference type="ARBA" id="ARBA00003618"/>
    </source>
</evidence>
<dbReference type="PROSITE" id="PS00675">
    <property type="entry name" value="SIGMA54_INTERACT_1"/>
    <property type="match status" value="1"/>
</dbReference>
<dbReference type="InterPro" id="IPR025662">
    <property type="entry name" value="Sigma_54_int_dom_ATP-bd_1"/>
</dbReference>
<dbReference type="PANTHER" id="PTHR11059">
    <property type="entry name" value="DNA REPAIR PROTEIN RECN"/>
    <property type="match status" value="1"/>
</dbReference>
<keyword evidence="7 9" id="KW-0234">DNA repair</keyword>
<proteinExistence type="inferred from homology"/>
<evidence type="ECO:0000256" key="10">
    <source>
        <dbReference type="SAM" id="Coils"/>
    </source>
</evidence>
<reference evidence="13 14" key="1">
    <citation type="journal article" date="2018" name="Microbiome">
        <title>Fine metagenomic profile of the Mediterranean stratified and mixed water columns revealed by assembly and recruitment.</title>
        <authorList>
            <person name="Haro-Moreno J.M."/>
            <person name="Lopez-Perez M."/>
            <person name="De La Torre J.R."/>
            <person name="Picazo A."/>
            <person name="Camacho A."/>
            <person name="Rodriguez-Valera F."/>
        </authorList>
    </citation>
    <scope>NUCLEOTIDE SEQUENCE [LARGE SCALE GENOMIC DNA]</scope>
    <source>
        <strain evidence="13">MED-G57</strain>
    </source>
</reference>
<dbReference type="GO" id="GO:0009432">
    <property type="term" value="P:SOS response"/>
    <property type="evidence" value="ECO:0007669"/>
    <property type="project" value="TreeGrafter"/>
</dbReference>
<feature type="domain" description="Rad50/SbcC-type AAA" evidence="12">
    <location>
        <begin position="4"/>
        <end position="224"/>
    </location>
</feature>
<feature type="coiled-coil region" evidence="10">
    <location>
        <begin position="274"/>
        <end position="301"/>
    </location>
</feature>
<comment type="function">
    <text evidence="1 9">May be involved in recombinational repair of damaged DNA.</text>
</comment>
<accession>A0A368DQ74</accession>
<keyword evidence="5 9" id="KW-0227">DNA damage</keyword>
<dbReference type="GO" id="GO:0006302">
    <property type="term" value="P:double-strand break repair"/>
    <property type="evidence" value="ECO:0007669"/>
    <property type="project" value="InterPro"/>
</dbReference>
<dbReference type="InterPro" id="IPR027417">
    <property type="entry name" value="P-loop_NTPase"/>
</dbReference>
<keyword evidence="4" id="KW-0547">Nucleotide-binding</keyword>